<sequence length="223" mass="25866">MGERVAPERIPAYPIHKDLVLRIEDILKNGLPEEERKQIIKKFPPPSNCLSIDPPKLNLEIKASQERVAAAIASSVSLLSTLLKLDLQEKLSMVEKLSNIIRILADLQHKKSTTRRTLIIKNINQSQKETLTLYLPDEWLFGFKLDEKIKSTKTLELYQKNLKPSKFNTSLEPSKNWKGPLRRQYPSQNKYKYSHKTSSRQKSGKSQEQKHRTPSRKPTYHKK</sequence>
<accession>A0AAW2GCD2</accession>
<dbReference type="PANTHER" id="PTHR34239:SF2">
    <property type="entry name" value="TRANSPOSABLE ELEMENT P TRANSPOSASE_THAP9 CONSERVED DOMAIN-CONTAINING PROTEIN"/>
    <property type="match status" value="1"/>
</dbReference>
<reference evidence="2 3" key="1">
    <citation type="submission" date="2023-03" db="EMBL/GenBank/DDBJ databases">
        <title>High recombination rates correlate with genetic variation in Cardiocondyla obscurior ants.</title>
        <authorList>
            <person name="Errbii M."/>
        </authorList>
    </citation>
    <scope>NUCLEOTIDE SEQUENCE [LARGE SCALE GENOMIC DNA]</scope>
    <source>
        <strain evidence="2">Alpha-2009</strain>
        <tissue evidence="2">Whole body</tissue>
    </source>
</reference>
<feature type="compositionally biased region" description="Basic residues" evidence="1">
    <location>
        <begin position="192"/>
        <end position="203"/>
    </location>
</feature>
<dbReference type="Proteomes" id="UP001430953">
    <property type="component" value="Unassembled WGS sequence"/>
</dbReference>
<dbReference type="PANTHER" id="PTHR34239">
    <property type="entry name" value="APPLE DOMAIN-CONTAINING PROTEIN"/>
    <property type="match status" value="1"/>
</dbReference>
<name>A0AAW2GCD2_9HYME</name>
<evidence type="ECO:0000313" key="2">
    <source>
        <dbReference type="EMBL" id="KAL0124132.1"/>
    </source>
</evidence>
<protein>
    <submittedName>
        <fullName evidence="2">Uncharacterized protein</fullName>
    </submittedName>
</protein>
<feature type="compositionally biased region" description="Basic residues" evidence="1">
    <location>
        <begin position="212"/>
        <end position="223"/>
    </location>
</feature>
<proteinExistence type="predicted"/>
<dbReference type="EMBL" id="JADYXP020000005">
    <property type="protein sequence ID" value="KAL0124132.1"/>
    <property type="molecule type" value="Genomic_DNA"/>
</dbReference>
<keyword evidence="3" id="KW-1185">Reference proteome</keyword>
<dbReference type="AlphaFoldDB" id="A0AAW2GCD2"/>
<comment type="caution">
    <text evidence="2">The sequence shown here is derived from an EMBL/GenBank/DDBJ whole genome shotgun (WGS) entry which is preliminary data.</text>
</comment>
<feature type="region of interest" description="Disordered" evidence="1">
    <location>
        <begin position="169"/>
        <end position="223"/>
    </location>
</feature>
<gene>
    <name evidence="2" type="ORF">PUN28_006149</name>
</gene>
<organism evidence="2 3">
    <name type="scientific">Cardiocondyla obscurior</name>
    <dbReference type="NCBI Taxonomy" id="286306"/>
    <lineage>
        <taxon>Eukaryota</taxon>
        <taxon>Metazoa</taxon>
        <taxon>Ecdysozoa</taxon>
        <taxon>Arthropoda</taxon>
        <taxon>Hexapoda</taxon>
        <taxon>Insecta</taxon>
        <taxon>Pterygota</taxon>
        <taxon>Neoptera</taxon>
        <taxon>Endopterygota</taxon>
        <taxon>Hymenoptera</taxon>
        <taxon>Apocrita</taxon>
        <taxon>Aculeata</taxon>
        <taxon>Formicoidea</taxon>
        <taxon>Formicidae</taxon>
        <taxon>Myrmicinae</taxon>
        <taxon>Cardiocondyla</taxon>
    </lineage>
</organism>
<evidence type="ECO:0000256" key="1">
    <source>
        <dbReference type="SAM" id="MobiDB-lite"/>
    </source>
</evidence>
<evidence type="ECO:0000313" key="3">
    <source>
        <dbReference type="Proteomes" id="UP001430953"/>
    </source>
</evidence>